<evidence type="ECO:0000256" key="2">
    <source>
        <dbReference type="SAM" id="SignalP"/>
    </source>
</evidence>
<sequence length="110" mass="11107">MTSPRALSSGACRLLCSLLLLFLVGSVSAQYTTASDGDYCFDPDFESTTTSSSTRYYSNSTASATSRTSGSNVSTTSTSGASFSPAPTSGAMAVAIPEIVLGLVAALVAI</sequence>
<dbReference type="Proteomes" id="UP001175000">
    <property type="component" value="Unassembled WGS sequence"/>
</dbReference>
<keyword evidence="4" id="KW-1185">Reference proteome</keyword>
<evidence type="ECO:0000256" key="1">
    <source>
        <dbReference type="SAM" id="MobiDB-lite"/>
    </source>
</evidence>
<protein>
    <submittedName>
        <fullName evidence="3">Uncharacterized protein</fullName>
    </submittedName>
</protein>
<gene>
    <name evidence="3" type="ORF">B0T14DRAFT_344011</name>
</gene>
<accession>A0AA39WA48</accession>
<organism evidence="3 4">
    <name type="scientific">Immersiella caudata</name>
    <dbReference type="NCBI Taxonomy" id="314043"/>
    <lineage>
        <taxon>Eukaryota</taxon>
        <taxon>Fungi</taxon>
        <taxon>Dikarya</taxon>
        <taxon>Ascomycota</taxon>
        <taxon>Pezizomycotina</taxon>
        <taxon>Sordariomycetes</taxon>
        <taxon>Sordariomycetidae</taxon>
        <taxon>Sordariales</taxon>
        <taxon>Lasiosphaeriaceae</taxon>
        <taxon>Immersiella</taxon>
    </lineage>
</organism>
<evidence type="ECO:0000313" key="4">
    <source>
        <dbReference type="Proteomes" id="UP001175000"/>
    </source>
</evidence>
<dbReference type="EMBL" id="JAULSU010000008">
    <property type="protein sequence ID" value="KAK0609478.1"/>
    <property type="molecule type" value="Genomic_DNA"/>
</dbReference>
<evidence type="ECO:0000313" key="3">
    <source>
        <dbReference type="EMBL" id="KAK0609478.1"/>
    </source>
</evidence>
<feature type="region of interest" description="Disordered" evidence="1">
    <location>
        <begin position="47"/>
        <end position="87"/>
    </location>
</feature>
<dbReference type="AlphaFoldDB" id="A0AA39WA48"/>
<feature type="compositionally biased region" description="Low complexity" evidence="1">
    <location>
        <begin position="47"/>
        <end position="82"/>
    </location>
</feature>
<name>A0AA39WA48_9PEZI</name>
<feature type="chain" id="PRO_5041434763" evidence="2">
    <location>
        <begin position="30"/>
        <end position="110"/>
    </location>
</feature>
<keyword evidence="2" id="KW-0732">Signal</keyword>
<comment type="caution">
    <text evidence="3">The sequence shown here is derived from an EMBL/GenBank/DDBJ whole genome shotgun (WGS) entry which is preliminary data.</text>
</comment>
<proteinExistence type="predicted"/>
<reference evidence="3" key="1">
    <citation type="submission" date="2023-06" db="EMBL/GenBank/DDBJ databases">
        <title>Genome-scale phylogeny and comparative genomics of the fungal order Sordariales.</title>
        <authorList>
            <consortium name="Lawrence Berkeley National Laboratory"/>
            <person name="Hensen N."/>
            <person name="Bonometti L."/>
            <person name="Westerberg I."/>
            <person name="Brannstrom I.O."/>
            <person name="Guillou S."/>
            <person name="Cros-Aarteil S."/>
            <person name="Calhoun S."/>
            <person name="Haridas S."/>
            <person name="Kuo A."/>
            <person name="Mondo S."/>
            <person name="Pangilinan J."/>
            <person name="Riley R."/>
            <person name="Labutti K."/>
            <person name="Andreopoulos B."/>
            <person name="Lipzen A."/>
            <person name="Chen C."/>
            <person name="Yanf M."/>
            <person name="Daum C."/>
            <person name="Ng V."/>
            <person name="Clum A."/>
            <person name="Steindorff A."/>
            <person name="Ohm R."/>
            <person name="Martin F."/>
            <person name="Silar P."/>
            <person name="Natvig D."/>
            <person name="Lalanne C."/>
            <person name="Gautier V."/>
            <person name="Ament-Velasquez S.L."/>
            <person name="Kruys A."/>
            <person name="Hutchinson M.I."/>
            <person name="Powell A.J."/>
            <person name="Barry K."/>
            <person name="Miller A.N."/>
            <person name="Grigoriev I.V."/>
            <person name="Debuchy R."/>
            <person name="Gladieux P."/>
            <person name="Thoren M.H."/>
            <person name="Johannesson H."/>
        </authorList>
    </citation>
    <scope>NUCLEOTIDE SEQUENCE</scope>
    <source>
        <strain evidence="3">CBS 606.72</strain>
    </source>
</reference>
<feature type="signal peptide" evidence="2">
    <location>
        <begin position="1"/>
        <end position="29"/>
    </location>
</feature>